<sequence length="39" mass="3857">PSRSGCGAIPTRRSPAGSRRRPSALRGSSAASSTSRSGA</sequence>
<dbReference type="EMBL" id="CADCVO010000104">
    <property type="protein sequence ID" value="CAA9474399.1"/>
    <property type="molecule type" value="Genomic_DNA"/>
</dbReference>
<accession>A0A6J4RSZ0</accession>
<feature type="compositionally biased region" description="Low complexity" evidence="1">
    <location>
        <begin position="24"/>
        <end position="39"/>
    </location>
</feature>
<proteinExistence type="predicted"/>
<gene>
    <name evidence="2" type="ORF">AVDCRST_MAG13-708</name>
</gene>
<feature type="region of interest" description="Disordered" evidence="1">
    <location>
        <begin position="1"/>
        <end position="39"/>
    </location>
</feature>
<dbReference type="AlphaFoldDB" id="A0A6J4RSZ0"/>
<feature type="non-terminal residue" evidence="2">
    <location>
        <position position="1"/>
    </location>
</feature>
<name>A0A6J4RSZ0_9ACTN</name>
<evidence type="ECO:0000313" key="2">
    <source>
        <dbReference type="EMBL" id="CAA9474399.1"/>
    </source>
</evidence>
<protein>
    <submittedName>
        <fullName evidence="2">Uncharacterized protein</fullName>
    </submittedName>
</protein>
<organism evidence="2">
    <name type="scientific">uncultured Solirubrobacteraceae bacterium</name>
    <dbReference type="NCBI Taxonomy" id="1162706"/>
    <lineage>
        <taxon>Bacteria</taxon>
        <taxon>Bacillati</taxon>
        <taxon>Actinomycetota</taxon>
        <taxon>Thermoleophilia</taxon>
        <taxon>Solirubrobacterales</taxon>
        <taxon>Solirubrobacteraceae</taxon>
        <taxon>environmental samples</taxon>
    </lineage>
</organism>
<feature type="non-terminal residue" evidence="2">
    <location>
        <position position="39"/>
    </location>
</feature>
<evidence type="ECO:0000256" key="1">
    <source>
        <dbReference type="SAM" id="MobiDB-lite"/>
    </source>
</evidence>
<reference evidence="2" key="1">
    <citation type="submission" date="2020-02" db="EMBL/GenBank/DDBJ databases">
        <authorList>
            <person name="Meier V. D."/>
        </authorList>
    </citation>
    <scope>NUCLEOTIDE SEQUENCE</scope>
    <source>
        <strain evidence="2">AVDCRST_MAG13</strain>
    </source>
</reference>